<feature type="transmembrane region" description="Helical" evidence="3">
    <location>
        <begin position="263"/>
        <end position="282"/>
    </location>
</feature>
<comment type="similarity">
    <text evidence="1">Belongs to the GerABKA family.</text>
</comment>
<evidence type="ECO:0000256" key="3">
    <source>
        <dbReference type="SAM" id="Phobius"/>
    </source>
</evidence>
<evidence type="ECO:0000256" key="2">
    <source>
        <dbReference type="ARBA" id="ARBA00023136"/>
    </source>
</evidence>
<dbReference type="InterPro" id="IPR004995">
    <property type="entry name" value="Spore_Ger"/>
</dbReference>
<keyword evidence="5" id="KW-1185">Reference proteome</keyword>
<keyword evidence="3" id="KW-1133">Transmembrane helix</keyword>
<reference evidence="4 5" key="1">
    <citation type="journal article" date="2019" name="Int. J. Syst. Evol. Microbiol.">
        <title>The Global Catalogue of Microorganisms (GCM) 10K type strain sequencing project: providing services to taxonomists for standard genome sequencing and annotation.</title>
        <authorList>
            <consortium name="The Broad Institute Genomics Platform"/>
            <consortium name="The Broad Institute Genome Sequencing Center for Infectious Disease"/>
            <person name="Wu L."/>
            <person name="Ma J."/>
        </authorList>
    </citation>
    <scope>NUCLEOTIDE SEQUENCE [LARGE SCALE GENOMIC DNA]</scope>
    <source>
        <strain evidence="4 5">JCM 12774</strain>
    </source>
</reference>
<evidence type="ECO:0000256" key="1">
    <source>
        <dbReference type="ARBA" id="ARBA00005278"/>
    </source>
</evidence>
<dbReference type="PIRSF" id="PIRSF005690">
    <property type="entry name" value="GerBA"/>
    <property type="match status" value="1"/>
</dbReference>
<dbReference type="Proteomes" id="UP001500340">
    <property type="component" value="Unassembled WGS sequence"/>
</dbReference>
<name>A0ABN0YC87_9BACL</name>
<protein>
    <submittedName>
        <fullName evidence="4">Spore germination protein</fullName>
    </submittedName>
</protein>
<dbReference type="EMBL" id="BAAACX010000009">
    <property type="protein sequence ID" value="GAA0390691.1"/>
    <property type="molecule type" value="Genomic_DNA"/>
</dbReference>
<evidence type="ECO:0000313" key="5">
    <source>
        <dbReference type="Proteomes" id="UP001500340"/>
    </source>
</evidence>
<evidence type="ECO:0000313" key="4">
    <source>
        <dbReference type="EMBL" id="GAA0390691.1"/>
    </source>
</evidence>
<keyword evidence="2 3" id="KW-0472">Membrane</keyword>
<feature type="transmembrane region" description="Helical" evidence="3">
    <location>
        <begin position="221"/>
        <end position="242"/>
    </location>
</feature>
<keyword evidence="3" id="KW-0812">Transmembrane</keyword>
<sequence>MWETKLRALLEQNSDIVFRKIEIHDEIMILVYIEGLVNDVYVQEQIIPSLFHEARFDTVPKHALDELEQALEALFNGSVLVLTNQSEFAYPLSGEGIQNRSIVEPTSEHTLRGPRDGFVESISTNLSLIRRRYPDTRLQVRISRIGTHSKTKVALVYVDGIVNPEILKEVEQRIKSIQIDELLDSGTIEQWIEDSWYSPFPQVQYTEQPVRVVSAIAEGRIAIVVDGTPIVLMVPLTFSMLFQAMDDYSERWLVGSAIRVIRIIGSVIALILPGLYIALLSYHPGMIPTQLTLSIAASRADAPFPAFVEALLMEATLELLREAGLRLPGFIGQTIGIVGGLVIGQAAVEAGIVSPIMVIVVALTAICSFMIPSYNGAIAIRLLRFPLMVFVSVLGLLGLILGVMIIIAHLISLKSFGVNYLSPFAPFHTADWKDSVIRAPLPLLKKRPSVLKPLKEQRLKLDQRKKGW</sequence>
<dbReference type="PANTHER" id="PTHR22550">
    <property type="entry name" value="SPORE GERMINATION PROTEIN"/>
    <property type="match status" value="1"/>
</dbReference>
<dbReference type="RefSeq" id="WP_343860942.1">
    <property type="nucleotide sequence ID" value="NZ_BAAACX010000009.1"/>
</dbReference>
<gene>
    <name evidence="4" type="ORF">GCM10008933_22040</name>
</gene>
<dbReference type="InterPro" id="IPR050768">
    <property type="entry name" value="UPF0353/GerABKA_families"/>
</dbReference>
<comment type="caution">
    <text evidence="4">The sequence shown here is derived from an EMBL/GenBank/DDBJ whole genome shotgun (WGS) entry which is preliminary data.</text>
</comment>
<accession>A0ABN0YC87</accession>
<feature type="transmembrane region" description="Helical" evidence="3">
    <location>
        <begin position="352"/>
        <end position="375"/>
    </location>
</feature>
<feature type="transmembrane region" description="Helical" evidence="3">
    <location>
        <begin position="327"/>
        <end position="346"/>
    </location>
</feature>
<dbReference type="Pfam" id="PF03323">
    <property type="entry name" value="GerA"/>
    <property type="match status" value="1"/>
</dbReference>
<organism evidence="4 5">
    <name type="scientific">Paenibacillus motobuensis</name>
    <dbReference type="NCBI Taxonomy" id="295324"/>
    <lineage>
        <taxon>Bacteria</taxon>
        <taxon>Bacillati</taxon>
        <taxon>Bacillota</taxon>
        <taxon>Bacilli</taxon>
        <taxon>Bacillales</taxon>
        <taxon>Paenibacillaceae</taxon>
        <taxon>Paenibacillus</taxon>
    </lineage>
</organism>
<proteinExistence type="inferred from homology"/>
<dbReference type="PANTHER" id="PTHR22550:SF5">
    <property type="entry name" value="LEUCINE ZIPPER PROTEIN 4"/>
    <property type="match status" value="1"/>
</dbReference>
<feature type="transmembrane region" description="Helical" evidence="3">
    <location>
        <begin position="387"/>
        <end position="411"/>
    </location>
</feature>